<name>A0A382YPI7_9ZZZZ</name>
<organism evidence="1">
    <name type="scientific">marine metagenome</name>
    <dbReference type="NCBI Taxonomy" id="408172"/>
    <lineage>
        <taxon>unclassified sequences</taxon>
        <taxon>metagenomes</taxon>
        <taxon>ecological metagenomes</taxon>
    </lineage>
</organism>
<gene>
    <name evidence="1" type="ORF">METZ01_LOCUS437978</name>
</gene>
<protein>
    <submittedName>
        <fullName evidence="1">Uncharacterized protein</fullName>
    </submittedName>
</protein>
<evidence type="ECO:0000313" key="1">
    <source>
        <dbReference type="EMBL" id="SVD85124.1"/>
    </source>
</evidence>
<sequence>MNDYHDFGQTEPGLQTNFLLLLIS</sequence>
<dbReference type="AlphaFoldDB" id="A0A382YPI7"/>
<reference evidence="1" key="1">
    <citation type="submission" date="2018-05" db="EMBL/GenBank/DDBJ databases">
        <authorList>
            <person name="Lanie J.A."/>
            <person name="Ng W.-L."/>
            <person name="Kazmierczak K.M."/>
            <person name="Andrzejewski T.M."/>
            <person name="Davidsen T.M."/>
            <person name="Wayne K.J."/>
            <person name="Tettelin H."/>
            <person name="Glass J.I."/>
            <person name="Rusch D."/>
            <person name="Podicherti R."/>
            <person name="Tsui H.-C.T."/>
            <person name="Winkler M.E."/>
        </authorList>
    </citation>
    <scope>NUCLEOTIDE SEQUENCE</scope>
</reference>
<accession>A0A382YPI7</accession>
<proteinExistence type="predicted"/>
<dbReference type="EMBL" id="UINC01177464">
    <property type="protein sequence ID" value="SVD85124.1"/>
    <property type="molecule type" value="Genomic_DNA"/>
</dbReference>